<evidence type="ECO:0000313" key="1">
    <source>
        <dbReference type="EMBL" id="KAK1142925.1"/>
    </source>
</evidence>
<accession>A0ACC3AYT3</accession>
<protein>
    <submittedName>
        <fullName evidence="1">Uncharacterized protein</fullName>
    </submittedName>
</protein>
<dbReference type="Proteomes" id="UP001177260">
    <property type="component" value="Unassembled WGS sequence"/>
</dbReference>
<name>A0ACC3AYT3_9EURO</name>
<keyword evidence="2" id="KW-1185">Reference proteome</keyword>
<gene>
    <name evidence="1" type="ORF">N8T08_007166</name>
</gene>
<comment type="caution">
    <text evidence="1">The sequence shown here is derived from an EMBL/GenBank/DDBJ whole genome shotgun (WGS) entry which is preliminary data.</text>
</comment>
<proteinExistence type="predicted"/>
<organism evidence="1 2">
    <name type="scientific">Aspergillus melleus</name>
    <dbReference type="NCBI Taxonomy" id="138277"/>
    <lineage>
        <taxon>Eukaryota</taxon>
        <taxon>Fungi</taxon>
        <taxon>Dikarya</taxon>
        <taxon>Ascomycota</taxon>
        <taxon>Pezizomycotina</taxon>
        <taxon>Eurotiomycetes</taxon>
        <taxon>Eurotiomycetidae</taxon>
        <taxon>Eurotiales</taxon>
        <taxon>Aspergillaceae</taxon>
        <taxon>Aspergillus</taxon>
        <taxon>Aspergillus subgen. Circumdati</taxon>
    </lineage>
</organism>
<reference evidence="1 2" key="1">
    <citation type="journal article" date="2023" name="ACS Omega">
        <title>Identification of the Neoaspergillic Acid Biosynthesis Gene Cluster by Establishing an In Vitro CRISPR-Ribonucleoprotein Genetic System in Aspergillus melleus.</title>
        <authorList>
            <person name="Yuan B."/>
            <person name="Grau M.F."/>
            <person name="Murata R.M."/>
            <person name="Torok T."/>
            <person name="Venkateswaran K."/>
            <person name="Stajich J.E."/>
            <person name="Wang C.C.C."/>
        </authorList>
    </citation>
    <scope>NUCLEOTIDE SEQUENCE [LARGE SCALE GENOMIC DNA]</scope>
    <source>
        <strain evidence="1 2">IMV 1140</strain>
    </source>
</reference>
<dbReference type="EMBL" id="JAOPJF010000045">
    <property type="protein sequence ID" value="KAK1142925.1"/>
    <property type="molecule type" value="Genomic_DNA"/>
</dbReference>
<evidence type="ECO:0000313" key="2">
    <source>
        <dbReference type="Proteomes" id="UP001177260"/>
    </source>
</evidence>
<sequence>MGINSTDTPEHPNPLTLTEVEEFASQKLPKHIYEFYASGSDKQKALVRNEKAFDRLCIRPRVLIDVSDVDTSIDILGYRTSMPIGIAPSAMQKLAGGEGELDVAKAAVNMNLSMTLSSQSTTSLEDVARVRSANEGEGAGVETPPFWMQIYLYEDVGKSVGLIKRAEALVLTVDTPVLGNRLAERRTAVTLPSGMDLPNLDKKHRASVSQPSINRLLMNAKSATEAKALRDAAGSTMHSSSLTWANTIQFLRSVTTMKIILKGIMTAEDALLAVEHGVDAILVSNHGGRQLDAACSTIEALPEIATAVQKRIPVILDGGVRSGTAVFKALALGADFVLVGRPALWGLAYDGRAGVETVMNILERELSRTMALAGVRSVEEITKERIGVIARNGFGIARL</sequence>